<keyword evidence="1" id="KW-1133">Transmembrane helix</keyword>
<name>A0A1I8AJA3_9BILA</name>
<keyword evidence="1" id="KW-0812">Transmembrane</keyword>
<evidence type="ECO:0000313" key="2">
    <source>
        <dbReference type="Proteomes" id="UP000095287"/>
    </source>
</evidence>
<evidence type="ECO:0000256" key="1">
    <source>
        <dbReference type="SAM" id="Phobius"/>
    </source>
</evidence>
<evidence type="ECO:0000313" key="3">
    <source>
        <dbReference type="WBParaSite" id="L893_g6040.t1"/>
    </source>
</evidence>
<protein>
    <submittedName>
        <fullName evidence="3">ABC transmembrane type-1 domain-containing protein</fullName>
    </submittedName>
</protein>
<keyword evidence="2" id="KW-1185">Reference proteome</keyword>
<sequence length="107" mass="11884">MRDAAANVYVREEANVSLLKPFIIGRVQQPVISYISNHYTWRIGESSTIGSIVGSLIFIGFFVAFIACFLAVMGIVFRSLIARNTSSTRILRQAVAPVMNSDVFLRL</sequence>
<proteinExistence type="predicted"/>
<reference evidence="3" key="1">
    <citation type="submission" date="2016-11" db="UniProtKB">
        <authorList>
            <consortium name="WormBaseParasite"/>
        </authorList>
    </citation>
    <scope>IDENTIFICATION</scope>
</reference>
<organism evidence="2 3">
    <name type="scientific">Steinernema glaseri</name>
    <dbReference type="NCBI Taxonomy" id="37863"/>
    <lineage>
        <taxon>Eukaryota</taxon>
        <taxon>Metazoa</taxon>
        <taxon>Ecdysozoa</taxon>
        <taxon>Nematoda</taxon>
        <taxon>Chromadorea</taxon>
        <taxon>Rhabditida</taxon>
        <taxon>Tylenchina</taxon>
        <taxon>Panagrolaimomorpha</taxon>
        <taxon>Strongyloidoidea</taxon>
        <taxon>Steinernematidae</taxon>
        <taxon>Steinernema</taxon>
    </lineage>
</organism>
<keyword evidence="1" id="KW-0472">Membrane</keyword>
<dbReference type="WBParaSite" id="L893_g6040.t1">
    <property type="protein sequence ID" value="L893_g6040.t1"/>
    <property type="gene ID" value="L893_g6040"/>
</dbReference>
<dbReference type="AlphaFoldDB" id="A0A1I8AJA3"/>
<dbReference type="Proteomes" id="UP000095287">
    <property type="component" value="Unplaced"/>
</dbReference>
<accession>A0A1I8AJA3</accession>
<feature type="transmembrane region" description="Helical" evidence="1">
    <location>
        <begin position="49"/>
        <end position="77"/>
    </location>
</feature>